<evidence type="ECO:0000313" key="2">
    <source>
        <dbReference type="EMBL" id="KAK2144653.1"/>
    </source>
</evidence>
<sequence>MSPLFYKLHQCIDPKDMVKLFAPLIHTMLLVWTHSKYYHQIDKYQNLLRLISNEVVHRAEAMVGEDVLHEPLDSYTKLKEALRVCAAFRGTYLDYRDKALDINEKNKQEHAEKL</sequence>
<evidence type="ECO:0000313" key="3">
    <source>
        <dbReference type="Proteomes" id="UP001208570"/>
    </source>
</evidence>
<proteinExistence type="predicted"/>
<protein>
    <recommendedName>
        <fullName evidence="1">Dynein heavy chain tail domain-containing protein</fullName>
    </recommendedName>
</protein>
<accession>A0AAD9MUJ5</accession>
<dbReference type="AlphaFoldDB" id="A0AAD9MUJ5"/>
<organism evidence="2 3">
    <name type="scientific">Paralvinella palmiformis</name>
    <dbReference type="NCBI Taxonomy" id="53620"/>
    <lineage>
        <taxon>Eukaryota</taxon>
        <taxon>Metazoa</taxon>
        <taxon>Spiralia</taxon>
        <taxon>Lophotrochozoa</taxon>
        <taxon>Annelida</taxon>
        <taxon>Polychaeta</taxon>
        <taxon>Sedentaria</taxon>
        <taxon>Canalipalpata</taxon>
        <taxon>Terebellida</taxon>
        <taxon>Terebelliformia</taxon>
        <taxon>Alvinellidae</taxon>
        <taxon>Paralvinella</taxon>
    </lineage>
</organism>
<dbReference type="InterPro" id="IPR013594">
    <property type="entry name" value="Dynein_heavy_tail"/>
</dbReference>
<evidence type="ECO:0000259" key="1">
    <source>
        <dbReference type="Pfam" id="PF08385"/>
    </source>
</evidence>
<feature type="domain" description="Dynein heavy chain tail" evidence="1">
    <location>
        <begin position="4"/>
        <end position="104"/>
    </location>
</feature>
<comment type="caution">
    <text evidence="2">The sequence shown here is derived from an EMBL/GenBank/DDBJ whole genome shotgun (WGS) entry which is preliminary data.</text>
</comment>
<dbReference type="EMBL" id="JAODUP010000739">
    <property type="protein sequence ID" value="KAK2144653.1"/>
    <property type="molecule type" value="Genomic_DNA"/>
</dbReference>
<dbReference type="Pfam" id="PF08385">
    <property type="entry name" value="DHC_N1"/>
    <property type="match status" value="1"/>
</dbReference>
<dbReference type="Proteomes" id="UP001208570">
    <property type="component" value="Unassembled WGS sequence"/>
</dbReference>
<reference evidence="2" key="1">
    <citation type="journal article" date="2023" name="Mol. Biol. Evol.">
        <title>Third-Generation Sequencing Reveals the Adaptive Role of the Epigenome in Three Deep-Sea Polychaetes.</title>
        <authorList>
            <person name="Perez M."/>
            <person name="Aroh O."/>
            <person name="Sun Y."/>
            <person name="Lan Y."/>
            <person name="Juniper S.K."/>
            <person name="Young C.R."/>
            <person name="Angers B."/>
            <person name="Qian P.Y."/>
        </authorList>
    </citation>
    <scope>NUCLEOTIDE SEQUENCE</scope>
    <source>
        <strain evidence="2">P08H-3</strain>
    </source>
</reference>
<gene>
    <name evidence="2" type="ORF">LSH36_739g00037</name>
</gene>
<name>A0AAD9MUJ5_9ANNE</name>
<keyword evidence="3" id="KW-1185">Reference proteome</keyword>